<evidence type="ECO:0000313" key="7">
    <source>
        <dbReference type="Proteomes" id="UP000077315"/>
    </source>
</evidence>
<evidence type="ECO:0000259" key="5">
    <source>
        <dbReference type="PROSITE" id="PS51460"/>
    </source>
</evidence>
<accession>A0A167L0S4</accession>
<dbReference type="GO" id="GO:0005856">
    <property type="term" value="C:cytoskeleton"/>
    <property type="evidence" value="ECO:0007669"/>
    <property type="project" value="UniProtKB-SubCell"/>
</dbReference>
<dbReference type="PROSITE" id="PS51460">
    <property type="entry name" value="GAR"/>
    <property type="match status" value="1"/>
</dbReference>
<evidence type="ECO:0000313" key="6">
    <source>
        <dbReference type="EMBL" id="OAD69326.1"/>
    </source>
</evidence>
<dbReference type="SUPFAM" id="SSF143575">
    <property type="entry name" value="GAS2 domain-like"/>
    <property type="match status" value="1"/>
</dbReference>
<dbReference type="Proteomes" id="UP000077315">
    <property type="component" value="Unassembled WGS sequence"/>
</dbReference>
<gene>
    <name evidence="6" type="ORF">PHYBLDRAFT_159919</name>
</gene>
<keyword evidence="3" id="KW-0206">Cytoskeleton</keyword>
<dbReference type="VEuPathDB" id="FungiDB:PHYBLDRAFT_159919"/>
<protein>
    <recommendedName>
        <fullName evidence="5">GAR domain-containing protein</fullName>
    </recommendedName>
</protein>
<dbReference type="AlphaFoldDB" id="A0A167L0S4"/>
<comment type="subcellular location">
    <subcellularLocation>
        <location evidence="1">Cytoplasm</location>
        <location evidence="1">Cytoskeleton</location>
    </subcellularLocation>
</comment>
<dbReference type="OrthoDB" id="5559380at2759"/>
<evidence type="ECO:0000256" key="4">
    <source>
        <dbReference type="SAM" id="MobiDB-lite"/>
    </source>
</evidence>
<reference evidence="7" key="1">
    <citation type="submission" date="2015-06" db="EMBL/GenBank/DDBJ databases">
        <title>Expansion of signal transduction pathways in fungi by whole-genome duplication.</title>
        <authorList>
            <consortium name="DOE Joint Genome Institute"/>
            <person name="Corrochano L.M."/>
            <person name="Kuo A."/>
            <person name="Marcet-Houben M."/>
            <person name="Polaino S."/>
            <person name="Salamov A."/>
            <person name="Villalobos J.M."/>
            <person name="Alvarez M.I."/>
            <person name="Avalos J."/>
            <person name="Benito E.P."/>
            <person name="Benoit I."/>
            <person name="Burger G."/>
            <person name="Camino L.P."/>
            <person name="Canovas D."/>
            <person name="Cerda-Olmedo E."/>
            <person name="Cheng J.-F."/>
            <person name="Dominguez A."/>
            <person name="Elias M."/>
            <person name="Eslava A.P."/>
            <person name="Glaser F."/>
            <person name="Grimwood J."/>
            <person name="Gutierrez G."/>
            <person name="Heitman J."/>
            <person name="Henrissat B."/>
            <person name="Iturriaga E.A."/>
            <person name="Lang B.F."/>
            <person name="Lavin J.L."/>
            <person name="Lee S."/>
            <person name="Li W."/>
            <person name="Lindquist E."/>
            <person name="Lopez-Garcia S."/>
            <person name="Luque E.M."/>
            <person name="Marcos A.T."/>
            <person name="Martin J."/>
            <person name="McCluskey K."/>
            <person name="Medina H.R."/>
            <person name="Miralles-Duran A."/>
            <person name="Miyazaki A."/>
            <person name="Munoz-Torres E."/>
            <person name="Oguiza J.A."/>
            <person name="Ohm R."/>
            <person name="Olmedo M."/>
            <person name="Orejas M."/>
            <person name="Ortiz-Castellanos L."/>
            <person name="Pisabarro A.G."/>
            <person name="Rodriguez-Romero J."/>
            <person name="Ruiz-Herrera J."/>
            <person name="Ruiz-Vazquez R."/>
            <person name="Sanz C."/>
            <person name="Schackwitz W."/>
            <person name="Schmutz J."/>
            <person name="Shahriari M."/>
            <person name="Shelest E."/>
            <person name="Silva-Franco F."/>
            <person name="Soanes D."/>
            <person name="Syed K."/>
            <person name="Tagua V.G."/>
            <person name="Talbot N.J."/>
            <person name="Thon M."/>
            <person name="De vries R.P."/>
            <person name="Wiebenga A."/>
            <person name="Yadav J.S."/>
            <person name="Braun E.L."/>
            <person name="Baker S."/>
            <person name="Garre V."/>
            <person name="Horwitz B."/>
            <person name="Torres-Martinez S."/>
            <person name="Idnurm A."/>
            <person name="Herrera-Estrella A."/>
            <person name="Gabaldon T."/>
            <person name="Grigoriev I.V."/>
        </authorList>
    </citation>
    <scope>NUCLEOTIDE SEQUENCE [LARGE SCALE GENOMIC DNA]</scope>
    <source>
        <strain evidence="7">NRRL 1555(-)</strain>
    </source>
</reference>
<name>A0A167L0S4_PHYB8</name>
<dbReference type="InterPro" id="IPR036534">
    <property type="entry name" value="GAR_dom_sf"/>
</dbReference>
<dbReference type="GO" id="GO:0008017">
    <property type="term" value="F:microtubule binding"/>
    <property type="evidence" value="ECO:0007669"/>
    <property type="project" value="InterPro"/>
</dbReference>
<keyword evidence="2" id="KW-0963">Cytoplasm</keyword>
<keyword evidence="7" id="KW-1185">Reference proteome</keyword>
<dbReference type="InParanoid" id="A0A167L0S4"/>
<organism evidence="6 7">
    <name type="scientific">Phycomyces blakesleeanus (strain ATCC 8743b / DSM 1359 / FGSC 10004 / NBRC 33097 / NRRL 1555)</name>
    <dbReference type="NCBI Taxonomy" id="763407"/>
    <lineage>
        <taxon>Eukaryota</taxon>
        <taxon>Fungi</taxon>
        <taxon>Fungi incertae sedis</taxon>
        <taxon>Mucoromycota</taxon>
        <taxon>Mucoromycotina</taxon>
        <taxon>Mucoromycetes</taxon>
        <taxon>Mucorales</taxon>
        <taxon>Phycomycetaceae</taxon>
        <taxon>Phycomyces</taxon>
    </lineage>
</organism>
<evidence type="ECO:0000256" key="1">
    <source>
        <dbReference type="ARBA" id="ARBA00004245"/>
    </source>
</evidence>
<feature type="domain" description="GAR" evidence="5">
    <location>
        <begin position="46"/>
        <end position="142"/>
    </location>
</feature>
<proteinExistence type="predicted"/>
<dbReference type="STRING" id="763407.A0A167L0S4"/>
<evidence type="ECO:0000256" key="2">
    <source>
        <dbReference type="ARBA" id="ARBA00022490"/>
    </source>
</evidence>
<evidence type="ECO:0000256" key="3">
    <source>
        <dbReference type="ARBA" id="ARBA00023212"/>
    </source>
</evidence>
<dbReference type="InterPro" id="IPR003108">
    <property type="entry name" value="GAR_dom"/>
</dbReference>
<feature type="region of interest" description="Disordered" evidence="4">
    <location>
        <begin position="1"/>
        <end position="45"/>
    </location>
</feature>
<dbReference type="Pfam" id="PF02187">
    <property type="entry name" value="GAS2"/>
    <property type="match status" value="1"/>
</dbReference>
<dbReference type="EMBL" id="KV440992">
    <property type="protein sequence ID" value="OAD69326.1"/>
    <property type="molecule type" value="Genomic_DNA"/>
</dbReference>
<sequence>MPMLAHHSPLRPTHIPTPRTPPPQSCYGQDSSDDEPGFKEQIYKPNKKDPLDIEVAAIVNANPVPIQCERVSPGVGRYYFGNELSPTLVGGKKMYTCKLMNYAERDSRRGRGQKGPRNKVLVRVGGGWQDLELFLLHQAIHY</sequence>
<dbReference type="Gene3D" id="3.30.920.20">
    <property type="entry name" value="Gas2-like domain"/>
    <property type="match status" value="1"/>
</dbReference>
<dbReference type="RefSeq" id="XP_018287366.1">
    <property type="nucleotide sequence ID" value="XM_018434084.1"/>
</dbReference>
<feature type="compositionally biased region" description="Basic and acidic residues" evidence="4">
    <location>
        <begin position="36"/>
        <end position="45"/>
    </location>
</feature>
<dbReference type="GeneID" id="28994990"/>